<comment type="similarity">
    <text evidence="2">Belongs to the gamma-BBH/TMLD family.</text>
</comment>
<dbReference type="PANTHER" id="PTHR10696">
    <property type="entry name" value="GAMMA-BUTYROBETAINE HYDROXYLASE-RELATED"/>
    <property type="match status" value="1"/>
</dbReference>
<accession>A0ABR0SNT3</accession>
<comment type="caution">
    <text evidence="10">The sequence shown here is derived from an EMBL/GenBank/DDBJ whole genome shotgun (WGS) entry which is preliminary data.</text>
</comment>
<evidence type="ECO:0000313" key="10">
    <source>
        <dbReference type="EMBL" id="KAK5993758.1"/>
    </source>
</evidence>
<feature type="compositionally biased region" description="Basic and acidic residues" evidence="7">
    <location>
        <begin position="72"/>
        <end position="84"/>
    </location>
</feature>
<dbReference type="InterPro" id="IPR050411">
    <property type="entry name" value="AlphaKG_dependent_hydroxylases"/>
</dbReference>
<evidence type="ECO:0000256" key="1">
    <source>
        <dbReference type="ARBA" id="ARBA00001954"/>
    </source>
</evidence>
<evidence type="ECO:0000313" key="11">
    <source>
        <dbReference type="Proteomes" id="UP001338125"/>
    </source>
</evidence>
<protein>
    <submittedName>
        <fullName evidence="10">Dioxygenase str8</fullName>
    </submittedName>
</protein>
<feature type="compositionally biased region" description="Basic and acidic residues" evidence="7">
    <location>
        <begin position="52"/>
        <end position="62"/>
    </location>
</feature>
<evidence type="ECO:0000256" key="3">
    <source>
        <dbReference type="ARBA" id="ARBA00022723"/>
    </source>
</evidence>
<evidence type="ECO:0000256" key="5">
    <source>
        <dbReference type="ARBA" id="ARBA00023002"/>
    </source>
</evidence>
<evidence type="ECO:0000256" key="4">
    <source>
        <dbReference type="ARBA" id="ARBA00022964"/>
    </source>
</evidence>
<keyword evidence="3" id="KW-0479">Metal-binding</keyword>
<dbReference type="Proteomes" id="UP001338125">
    <property type="component" value="Unassembled WGS sequence"/>
</dbReference>
<evidence type="ECO:0000256" key="6">
    <source>
        <dbReference type="ARBA" id="ARBA00023004"/>
    </source>
</evidence>
<sequence>MLFPARIAARGCARSTTHPVCRKATIIPTTTLRTTAGISTSSTNRALPNDGQLDRKPQDRAKPNYAYGPNRTQREEAGLARRDLSPSSPSRFWPKYEIPTAAKRIECEYAALTGGPVTVGWTNQWLFVQDMRTDDGRRVLKPVTIRDNCECARCRDPDSGQKNFASTEIPADIGIADVRPSEEGLYLTFTKDIERITGEGGGEHETLVPWQSVEVSLKRKRMEDATLPRKRSVQQRTGVVYWDRDILARQVRKIDYEEYMKEDSEAFWDVMIDILRLGIVFLKNVPREEGSVVRIVNRLANIRETFYGRTFDVRAKPNAENVAYTSGYLGLHQDLIYLEPQPMIQVLHYIENSCSGGESLFSDGERVGRLLYPFLSRPKMLPLADHHVPYHYNKRGYSYFSSRHGQYLSPTKDLRPWIEPARIFESLINDQRAIYQRKVEEGECVLFDNQRIMHGRTAFDPNGGGSRWLRGSYIAAEDFLSKAAHIPRLQAEALRGPQRWSPRLAQRELRESEWHQDVLRRVRKIDPDCPSYPQREVVAEGLVKS</sequence>
<keyword evidence="11" id="KW-1185">Reference proteome</keyword>
<reference evidence="10 11" key="1">
    <citation type="submission" date="2024-01" db="EMBL/GenBank/DDBJ databases">
        <title>Complete genome of Cladobotryum mycophilum ATHUM6906.</title>
        <authorList>
            <person name="Christinaki A.C."/>
            <person name="Myridakis A.I."/>
            <person name="Kouvelis V.N."/>
        </authorList>
    </citation>
    <scope>NUCLEOTIDE SEQUENCE [LARGE SCALE GENOMIC DNA]</scope>
    <source>
        <strain evidence="10 11">ATHUM6906</strain>
    </source>
</reference>
<dbReference type="Gene3D" id="3.60.130.10">
    <property type="entry name" value="Clavaminate synthase-like"/>
    <property type="match status" value="1"/>
</dbReference>
<feature type="domain" description="TauD/TfdA-like" evidence="8">
    <location>
        <begin position="416"/>
        <end position="473"/>
    </location>
</feature>
<dbReference type="Pfam" id="PF02668">
    <property type="entry name" value="TauD"/>
    <property type="match status" value="2"/>
</dbReference>
<dbReference type="PANTHER" id="PTHR10696:SF25">
    <property type="entry name" value="OXIDOREDUCTASE AIM17-RELATED"/>
    <property type="match status" value="1"/>
</dbReference>
<evidence type="ECO:0000256" key="2">
    <source>
        <dbReference type="ARBA" id="ARBA00008654"/>
    </source>
</evidence>
<evidence type="ECO:0000259" key="9">
    <source>
        <dbReference type="Pfam" id="PF06155"/>
    </source>
</evidence>
<gene>
    <name evidence="10" type="ORF">PT974_07195</name>
</gene>
<comment type="cofactor">
    <cofactor evidence="1">
        <name>Fe(2+)</name>
        <dbReference type="ChEBI" id="CHEBI:29033"/>
    </cofactor>
</comment>
<dbReference type="InterPro" id="IPR003819">
    <property type="entry name" value="TauD/TfdA-like"/>
</dbReference>
<keyword evidence="6" id="KW-0408">Iron</keyword>
<feature type="domain" description="Gamma-butyrobetaine hydroxylase-like N-terminal" evidence="9">
    <location>
        <begin position="135"/>
        <end position="190"/>
    </location>
</feature>
<feature type="domain" description="TauD/TfdA-like" evidence="8">
    <location>
        <begin position="253"/>
        <end position="373"/>
    </location>
</feature>
<keyword evidence="5" id="KW-0560">Oxidoreductase</keyword>
<keyword evidence="4 10" id="KW-0223">Dioxygenase</keyword>
<dbReference type="EMBL" id="JAVFKD010000012">
    <property type="protein sequence ID" value="KAK5993758.1"/>
    <property type="molecule type" value="Genomic_DNA"/>
</dbReference>
<dbReference type="GO" id="GO:0051213">
    <property type="term" value="F:dioxygenase activity"/>
    <property type="evidence" value="ECO:0007669"/>
    <property type="project" value="UniProtKB-KW"/>
</dbReference>
<evidence type="ECO:0000259" key="8">
    <source>
        <dbReference type="Pfam" id="PF02668"/>
    </source>
</evidence>
<organism evidence="10 11">
    <name type="scientific">Cladobotryum mycophilum</name>
    <dbReference type="NCBI Taxonomy" id="491253"/>
    <lineage>
        <taxon>Eukaryota</taxon>
        <taxon>Fungi</taxon>
        <taxon>Dikarya</taxon>
        <taxon>Ascomycota</taxon>
        <taxon>Pezizomycotina</taxon>
        <taxon>Sordariomycetes</taxon>
        <taxon>Hypocreomycetidae</taxon>
        <taxon>Hypocreales</taxon>
        <taxon>Hypocreaceae</taxon>
        <taxon>Cladobotryum</taxon>
    </lineage>
</organism>
<evidence type="ECO:0000256" key="7">
    <source>
        <dbReference type="SAM" id="MobiDB-lite"/>
    </source>
</evidence>
<dbReference type="InterPro" id="IPR038492">
    <property type="entry name" value="GBBH-like_N_sf"/>
</dbReference>
<dbReference type="SUPFAM" id="SSF51197">
    <property type="entry name" value="Clavaminate synthase-like"/>
    <property type="match status" value="1"/>
</dbReference>
<dbReference type="Pfam" id="PF06155">
    <property type="entry name" value="GBBH-like_N"/>
    <property type="match status" value="1"/>
</dbReference>
<dbReference type="Gene3D" id="3.30.2020.30">
    <property type="match status" value="1"/>
</dbReference>
<feature type="region of interest" description="Disordered" evidence="7">
    <location>
        <begin position="35"/>
        <end position="87"/>
    </location>
</feature>
<proteinExistence type="inferred from homology"/>
<dbReference type="InterPro" id="IPR042098">
    <property type="entry name" value="TauD-like_sf"/>
</dbReference>
<dbReference type="InterPro" id="IPR010376">
    <property type="entry name" value="GBBH-like_N"/>
</dbReference>
<name>A0ABR0SNT3_9HYPO</name>